<reference evidence="2 3" key="1">
    <citation type="journal article" date="2018" name="Sci. Data">
        <title>The draft genome sequence of cork oak.</title>
        <authorList>
            <person name="Ramos A.M."/>
            <person name="Usie A."/>
            <person name="Barbosa P."/>
            <person name="Barros P.M."/>
            <person name="Capote T."/>
            <person name="Chaves I."/>
            <person name="Simoes F."/>
            <person name="Abreu I."/>
            <person name="Carrasquinho I."/>
            <person name="Faro C."/>
            <person name="Guimaraes J.B."/>
            <person name="Mendonca D."/>
            <person name="Nobrega F."/>
            <person name="Rodrigues L."/>
            <person name="Saibo N.J.M."/>
            <person name="Varela M.C."/>
            <person name="Egas C."/>
            <person name="Matos J."/>
            <person name="Miguel C.M."/>
            <person name="Oliveira M.M."/>
            <person name="Ricardo C.P."/>
            <person name="Goncalves S."/>
        </authorList>
    </citation>
    <scope>NUCLEOTIDE SEQUENCE [LARGE SCALE GENOMIC DNA]</scope>
    <source>
        <strain evidence="3">cv. HL8</strain>
    </source>
</reference>
<accession>A0AAW0IEL8</accession>
<name>A0AAW0IEL8_QUESU</name>
<dbReference type="PANTHER" id="PTHR34938">
    <property type="entry name" value="PROTEIN FERTILITY RESTORER RF2, MITOCHONDRIAL"/>
    <property type="match status" value="1"/>
</dbReference>
<dbReference type="GO" id="GO:0009507">
    <property type="term" value="C:chloroplast"/>
    <property type="evidence" value="ECO:0007669"/>
    <property type="project" value="TreeGrafter"/>
</dbReference>
<evidence type="ECO:0000313" key="3">
    <source>
        <dbReference type="Proteomes" id="UP000237347"/>
    </source>
</evidence>
<organism evidence="2 3">
    <name type="scientific">Quercus suber</name>
    <name type="common">Cork oak</name>
    <dbReference type="NCBI Taxonomy" id="58331"/>
    <lineage>
        <taxon>Eukaryota</taxon>
        <taxon>Viridiplantae</taxon>
        <taxon>Streptophyta</taxon>
        <taxon>Embryophyta</taxon>
        <taxon>Tracheophyta</taxon>
        <taxon>Spermatophyta</taxon>
        <taxon>Magnoliopsida</taxon>
        <taxon>eudicotyledons</taxon>
        <taxon>Gunneridae</taxon>
        <taxon>Pentapetalae</taxon>
        <taxon>rosids</taxon>
        <taxon>fabids</taxon>
        <taxon>Fagales</taxon>
        <taxon>Fagaceae</taxon>
        <taxon>Quercus</taxon>
    </lineage>
</organism>
<dbReference type="EMBL" id="PKMF04001455">
    <property type="protein sequence ID" value="KAK7812624.1"/>
    <property type="molecule type" value="Genomic_DNA"/>
</dbReference>
<gene>
    <name evidence="2" type="ORF">CFP56_007418</name>
</gene>
<dbReference type="InterPro" id="IPR040299">
    <property type="entry name" value="RF2K-like"/>
</dbReference>
<sequence length="184" mass="20587">MWSHVKTSNGDYKKLRENREREREETEPRTSCLRFLSYKTIPTSQFVVLFQYSAFSGLSVHRANSEASAKATILHKHTGCNPMKVSMSFQHNGKTSSLKVAEPGPLGLGAQFFTINSRRRIMHSSRTQSASVVCQSALNARCGAEQTQTVTREAPTITHIPGNSSYFLVSIISQTIFNVLKEFL</sequence>
<keyword evidence="3" id="KW-1185">Reference proteome</keyword>
<dbReference type="GO" id="GO:0009658">
    <property type="term" value="P:chloroplast organization"/>
    <property type="evidence" value="ECO:0007669"/>
    <property type="project" value="TreeGrafter"/>
</dbReference>
<dbReference type="Proteomes" id="UP000237347">
    <property type="component" value="Unassembled WGS sequence"/>
</dbReference>
<proteinExistence type="predicted"/>
<dbReference type="GO" id="GO:0010027">
    <property type="term" value="P:thylakoid membrane organization"/>
    <property type="evidence" value="ECO:0007669"/>
    <property type="project" value="TreeGrafter"/>
</dbReference>
<evidence type="ECO:0000256" key="1">
    <source>
        <dbReference type="SAM" id="MobiDB-lite"/>
    </source>
</evidence>
<feature type="compositionally biased region" description="Polar residues" evidence="1">
    <location>
        <begin position="1"/>
        <end position="10"/>
    </location>
</feature>
<feature type="region of interest" description="Disordered" evidence="1">
    <location>
        <begin position="1"/>
        <end position="28"/>
    </location>
</feature>
<dbReference type="PANTHER" id="PTHR34938:SF1">
    <property type="entry name" value="PROTEIN FERTILITY RESTORER RF2, MITOCHONDRIAL"/>
    <property type="match status" value="1"/>
</dbReference>
<evidence type="ECO:0000313" key="2">
    <source>
        <dbReference type="EMBL" id="KAK7812624.1"/>
    </source>
</evidence>
<protein>
    <submittedName>
        <fullName evidence="2">Uncharacterized protein</fullName>
    </submittedName>
</protein>
<comment type="caution">
    <text evidence="2">The sequence shown here is derived from an EMBL/GenBank/DDBJ whole genome shotgun (WGS) entry which is preliminary data.</text>
</comment>
<dbReference type="AlphaFoldDB" id="A0AAW0IEL8"/>
<feature type="compositionally biased region" description="Basic and acidic residues" evidence="1">
    <location>
        <begin position="11"/>
        <end position="28"/>
    </location>
</feature>